<feature type="transmembrane region" description="Helical" evidence="1">
    <location>
        <begin position="6"/>
        <end position="29"/>
    </location>
</feature>
<gene>
    <name evidence="2" type="ORF">NEOLEDRAFT_1135225</name>
</gene>
<dbReference type="InParanoid" id="A0A165RXC5"/>
<keyword evidence="1" id="KW-0812">Transmembrane</keyword>
<proteinExistence type="predicted"/>
<keyword evidence="1" id="KW-0472">Membrane</keyword>
<accession>A0A165RXC5</accession>
<sequence>MDIIVPFPGCGVGTVAVVHARFIASAAMYRIPMIRNYSRAVSLGQCHAAGGDVYNGIETVGSDGR</sequence>
<dbReference type="EMBL" id="KV425578">
    <property type="protein sequence ID" value="KZT24390.1"/>
    <property type="molecule type" value="Genomic_DNA"/>
</dbReference>
<name>A0A165RXC5_9AGAM</name>
<protein>
    <submittedName>
        <fullName evidence="2">Uncharacterized protein</fullName>
    </submittedName>
</protein>
<keyword evidence="3" id="KW-1185">Reference proteome</keyword>
<evidence type="ECO:0000313" key="3">
    <source>
        <dbReference type="Proteomes" id="UP000076761"/>
    </source>
</evidence>
<keyword evidence="1" id="KW-1133">Transmembrane helix</keyword>
<dbReference type="AlphaFoldDB" id="A0A165RXC5"/>
<dbReference type="Proteomes" id="UP000076761">
    <property type="component" value="Unassembled WGS sequence"/>
</dbReference>
<evidence type="ECO:0000313" key="2">
    <source>
        <dbReference type="EMBL" id="KZT24390.1"/>
    </source>
</evidence>
<organism evidence="2 3">
    <name type="scientific">Neolentinus lepideus HHB14362 ss-1</name>
    <dbReference type="NCBI Taxonomy" id="1314782"/>
    <lineage>
        <taxon>Eukaryota</taxon>
        <taxon>Fungi</taxon>
        <taxon>Dikarya</taxon>
        <taxon>Basidiomycota</taxon>
        <taxon>Agaricomycotina</taxon>
        <taxon>Agaricomycetes</taxon>
        <taxon>Gloeophyllales</taxon>
        <taxon>Gloeophyllaceae</taxon>
        <taxon>Neolentinus</taxon>
    </lineage>
</organism>
<evidence type="ECO:0000256" key="1">
    <source>
        <dbReference type="SAM" id="Phobius"/>
    </source>
</evidence>
<reference evidence="2 3" key="1">
    <citation type="journal article" date="2016" name="Mol. Biol. Evol.">
        <title>Comparative Genomics of Early-Diverging Mushroom-Forming Fungi Provides Insights into the Origins of Lignocellulose Decay Capabilities.</title>
        <authorList>
            <person name="Nagy L.G."/>
            <person name="Riley R."/>
            <person name="Tritt A."/>
            <person name="Adam C."/>
            <person name="Daum C."/>
            <person name="Floudas D."/>
            <person name="Sun H."/>
            <person name="Yadav J.S."/>
            <person name="Pangilinan J."/>
            <person name="Larsson K.H."/>
            <person name="Matsuura K."/>
            <person name="Barry K."/>
            <person name="Labutti K."/>
            <person name="Kuo R."/>
            <person name="Ohm R.A."/>
            <person name="Bhattacharya S.S."/>
            <person name="Shirouzu T."/>
            <person name="Yoshinaga Y."/>
            <person name="Martin F.M."/>
            <person name="Grigoriev I.V."/>
            <person name="Hibbett D.S."/>
        </authorList>
    </citation>
    <scope>NUCLEOTIDE SEQUENCE [LARGE SCALE GENOMIC DNA]</scope>
    <source>
        <strain evidence="2 3">HHB14362 ss-1</strain>
    </source>
</reference>